<feature type="domain" description="HTH tetR-type" evidence="3">
    <location>
        <begin position="7"/>
        <end position="67"/>
    </location>
</feature>
<dbReference type="AlphaFoldDB" id="A0A1M4UPH0"/>
<dbReference type="InterPro" id="IPR001647">
    <property type="entry name" value="HTH_TetR"/>
</dbReference>
<dbReference type="RefSeq" id="WP_072955236.1">
    <property type="nucleotide sequence ID" value="NZ_FQUH01000002.1"/>
</dbReference>
<proteinExistence type="predicted"/>
<dbReference type="Gene3D" id="1.10.357.10">
    <property type="entry name" value="Tetracycline Repressor, domain 2"/>
    <property type="match status" value="1"/>
</dbReference>
<dbReference type="SUPFAM" id="SSF46689">
    <property type="entry name" value="Homeodomain-like"/>
    <property type="match status" value="1"/>
</dbReference>
<gene>
    <name evidence="4" type="ORF">SAMN02745781_00521</name>
</gene>
<feature type="DNA-binding region" description="H-T-H motif" evidence="2">
    <location>
        <begin position="30"/>
        <end position="49"/>
    </location>
</feature>
<dbReference type="Pfam" id="PF00440">
    <property type="entry name" value="TetR_N"/>
    <property type="match status" value="1"/>
</dbReference>
<protein>
    <submittedName>
        <fullName evidence="4">Transcriptional regulator, TetR family</fullName>
    </submittedName>
</protein>
<keyword evidence="5" id="KW-1185">Reference proteome</keyword>
<sequence>MQKISKEKKLDRIHHAVMNLIERREANDISIYDIAKECGIATSTVYHHYPNIECLFQSLMADVFTDFDAILDSCIKPDEIKHWSDINRMIESGYVQYYEDNAIAQKLILSRHTFTSINHSDVENDFALGKRVENIYHRYFNLPALPENINIFAIALQTADKVYSLSYREHGCIQRDMAEEAVRLTQAYLGLYLPNQMQRIYPSNSR</sequence>
<evidence type="ECO:0000313" key="4">
    <source>
        <dbReference type="EMBL" id="SHE58493.1"/>
    </source>
</evidence>
<dbReference type="Proteomes" id="UP000184159">
    <property type="component" value="Unassembled WGS sequence"/>
</dbReference>
<name>A0A1M4UPH0_VIBGA</name>
<keyword evidence="1 2" id="KW-0238">DNA-binding</keyword>
<organism evidence="4 5">
    <name type="scientific">Vibrio gazogenes DSM 21264 = NBRC 103151</name>
    <dbReference type="NCBI Taxonomy" id="1123492"/>
    <lineage>
        <taxon>Bacteria</taxon>
        <taxon>Pseudomonadati</taxon>
        <taxon>Pseudomonadota</taxon>
        <taxon>Gammaproteobacteria</taxon>
        <taxon>Vibrionales</taxon>
        <taxon>Vibrionaceae</taxon>
        <taxon>Vibrio</taxon>
    </lineage>
</organism>
<dbReference type="GO" id="GO:0003677">
    <property type="term" value="F:DNA binding"/>
    <property type="evidence" value="ECO:0007669"/>
    <property type="project" value="UniProtKB-UniRule"/>
</dbReference>
<reference evidence="5" key="1">
    <citation type="submission" date="2016-11" db="EMBL/GenBank/DDBJ databases">
        <authorList>
            <person name="Varghese N."/>
            <person name="Submissions S."/>
        </authorList>
    </citation>
    <scope>NUCLEOTIDE SEQUENCE [LARGE SCALE GENOMIC DNA]</scope>
    <source>
        <strain evidence="5">DSM 21264</strain>
    </source>
</reference>
<evidence type="ECO:0000259" key="3">
    <source>
        <dbReference type="PROSITE" id="PS50977"/>
    </source>
</evidence>
<accession>A0A1M4UPH0</accession>
<dbReference type="InterPro" id="IPR009057">
    <property type="entry name" value="Homeodomain-like_sf"/>
</dbReference>
<evidence type="ECO:0000256" key="1">
    <source>
        <dbReference type="ARBA" id="ARBA00023125"/>
    </source>
</evidence>
<evidence type="ECO:0000313" key="5">
    <source>
        <dbReference type="Proteomes" id="UP000184159"/>
    </source>
</evidence>
<dbReference type="EMBL" id="FQUH01000002">
    <property type="protein sequence ID" value="SHE58493.1"/>
    <property type="molecule type" value="Genomic_DNA"/>
</dbReference>
<evidence type="ECO:0000256" key="2">
    <source>
        <dbReference type="PROSITE-ProRule" id="PRU00335"/>
    </source>
</evidence>
<dbReference type="PROSITE" id="PS50977">
    <property type="entry name" value="HTH_TETR_2"/>
    <property type="match status" value="1"/>
</dbReference>